<sequence length="133" mass="14009">MKPGSALLLTSLFPSQATRCGSTRRTSWRRATPGGSPAWSCPPTCSTSTLPSTSGRTGRPTSLPGTNSGGTMKIRRKWTLASPDSSQIPGTASRTASTPPSASTASVRNTTSIFTGLVHLEAHLTWLYRRATC</sequence>
<feature type="compositionally biased region" description="Polar residues" evidence="1">
    <location>
        <begin position="55"/>
        <end position="70"/>
    </location>
</feature>
<evidence type="ECO:0000313" key="3">
    <source>
        <dbReference type="Proteomes" id="UP000314294"/>
    </source>
</evidence>
<organism evidence="2 3">
    <name type="scientific">Liparis tanakae</name>
    <name type="common">Tanaka's snailfish</name>
    <dbReference type="NCBI Taxonomy" id="230148"/>
    <lineage>
        <taxon>Eukaryota</taxon>
        <taxon>Metazoa</taxon>
        <taxon>Chordata</taxon>
        <taxon>Craniata</taxon>
        <taxon>Vertebrata</taxon>
        <taxon>Euteleostomi</taxon>
        <taxon>Actinopterygii</taxon>
        <taxon>Neopterygii</taxon>
        <taxon>Teleostei</taxon>
        <taxon>Neoteleostei</taxon>
        <taxon>Acanthomorphata</taxon>
        <taxon>Eupercaria</taxon>
        <taxon>Perciformes</taxon>
        <taxon>Cottioidei</taxon>
        <taxon>Cottales</taxon>
        <taxon>Liparidae</taxon>
        <taxon>Liparis</taxon>
    </lineage>
</organism>
<feature type="region of interest" description="Disordered" evidence="1">
    <location>
        <begin position="20"/>
        <end position="106"/>
    </location>
</feature>
<accession>A0A4Z2EBC1</accession>
<comment type="caution">
    <text evidence="2">The sequence shown here is derived from an EMBL/GenBank/DDBJ whole genome shotgun (WGS) entry which is preliminary data.</text>
</comment>
<keyword evidence="3" id="KW-1185">Reference proteome</keyword>
<dbReference type="Proteomes" id="UP000314294">
    <property type="component" value="Unassembled WGS sequence"/>
</dbReference>
<evidence type="ECO:0000256" key="1">
    <source>
        <dbReference type="SAM" id="MobiDB-lite"/>
    </source>
</evidence>
<dbReference type="AlphaFoldDB" id="A0A4Z2EBC1"/>
<feature type="compositionally biased region" description="Low complexity" evidence="1">
    <location>
        <begin position="91"/>
        <end position="106"/>
    </location>
</feature>
<gene>
    <name evidence="2" type="ORF">EYF80_063819</name>
</gene>
<proteinExistence type="predicted"/>
<reference evidence="2 3" key="1">
    <citation type="submission" date="2019-03" db="EMBL/GenBank/DDBJ databases">
        <title>First draft genome of Liparis tanakae, snailfish: a comprehensive survey of snailfish specific genes.</title>
        <authorList>
            <person name="Kim W."/>
            <person name="Song I."/>
            <person name="Jeong J.-H."/>
            <person name="Kim D."/>
            <person name="Kim S."/>
            <person name="Ryu S."/>
            <person name="Song J.Y."/>
            <person name="Lee S.K."/>
        </authorList>
    </citation>
    <scope>NUCLEOTIDE SEQUENCE [LARGE SCALE GENOMIC DNA]</scope>
    <source>
        <tissue evidence="2">Muscle</tissue>
    </source>
</reference>
<dbReference type="EMBL" id="SRLO01011100">
    <property type="protein sequence ID" value="TNN26045.1"/>
    <property type="molecule type" value="Genomic_DNA"/>
</dbReference>
<protein>
    <submittedName>
        <fullName evidence="2">Uncharacterized protein</fullName>
    </submittedName>
</protein>
<evidence type="ECO:0000313" key="2">
    <source>
        <dbReference type="EMBL" id="TNN26045.1"/>
    </source>
</evidence>
<feature type="compositionally biased region" description="Low complexity" evidence="1">
    <location>
        <begin position="36"/>
        <end position="54"/>
    </location>
</feature>
<name>A0A4Z2EBC1_9TELE</name>